<accession>Q0C7B9</accession>
<evidence type="ECO:0000313" key="3">
    <source>
        <dbReference type="Proteomes" id="UP000682892"/>
    </source>
</evidence>
<evidence type="ECO:0000256" key="1">
    <source>
        <dbReference type="SAM" id="MobiDB-lite"/>
    </source>
</evidence>
<feature type="region of interest" description="Disordered" evidence="1">
    <location>
        <begin position="1"/>
        <end position="42"/>
    </location>
</feature>
<reference evidence="2" key="2">
    <citation type="journal article" date="2007" name="Science">
        <title>Genome sequence of Aedes aegypti, a major arbovirus vector.</title>
        <authorList>
            <person name="Nene V."/>
            <person name="Wortman J.R."/>
            <person name="Lawson D."/>
            <person name="Haas B."/>
            <person name="Kodira C."/>
            <person name="Tu Z.J."/>
            <person name="Loftus B."/>
            <person name="Xi Z."/>
            <person name="Megy K."/>
            <person name="Grabherr M."/>
            <person name="Ren Q."/>
            <person name="Zdobnov E.M."/>
            <person name="Lobo N.F."/>
            <person name="Campbell K.S."/>
            <person name="Brown S.E."/>
            <person name="Bonaldo M.F."/>
            <person name="Zhu J."/>
            <person name="Sinkins S.P."/>
            <person name="Hogenkamp D.G."/>
            <person name="Amedeo P."/>
            <person name="Arensburger P."/>
            <person name="Atkinson P.W."/>
            <person name="Bidwell S."/>
            <person name="Biedler J."/>
            <person name="Birney E."/>
            <person name="Bruggner R.V."/>
            <person name="Costas J."/>
            <person name="Coy M.R."/>
            <person name="Crabtree J."/>
            <person name="Crawford M."/>
            <person name="Debruyn B."/>
            <person name="Decaprio D."/>
            <person name="Eiglmeier K."/>
            <person name="Eisenstadt E."/>
            <person name="El-Dorry H."/>
            <person name="Gelbart W.M."/>
            <person name="Gomes S.L."/>
            <person name="Hammond M."/>
            <person name="Hannick L.I."/>
            <person name="Hogan J.R."/>
            <person name="Holmes M.H."/>
            <person name="Jaffe D."/>
            <person name="Johnston J.S."/>
            <person name="Kennedy R.C."/>
            <person name="Koo H."/>
            <person name="Kravitz S."/>
            <person name="Kriventseva E.V."/>
            <person name="Kulp D."/>
            <person name="Labutti K."/>
            <person name="Lee E."/>
            <person name="Li S."/>
            <person name="Lovin D.D."/>
            <person name="Mao C."/>
            <person name="Mauceli E."/>
            <person name="Menck C.F."/>
            <person name="Miller J.R."/>
            <person name="Montgomery P."/>
            <person name="Mori A."/>
            <person name="Nascimento A.L."/>
            <person name="Naveira H.F."/>
            <person name="Nusbaum C."/>
            <person name="O'leary S."/>
            <person name="Orvis J."/>
            <person name="Pertea M."/>
            <person name="Quesneville H."/>
            <person name="Reidenbach K.R."/>
            <person name="Rogers Y.H."/>
            <person name="Roth C.W."/>
            <person name="Schneider J.R."/>
            <person name="Schatz M."/>
            <person name="Shumway M."/>
            <person name="Stanke M."/>
            <person name="Stinson E.O."/>
            <person name="Tubio J.M."/>
            <person name="Vanzee J.P."/>
            <person name="Verjovski-Almeida S."/>
            <person name="Werner D."/>
            <person name="White O."/>
            <person name="Wyder S."/>
            <person name="Zeng Q."/>
            <person name="Zhao Q."/>
            <person name="Zhao Y."/>
            <person name="Hill C.A."/>
            <person name="Raikhel A.S."/>
            <person name="Soares M.B."/>
            <person name="Knudson D.L."/>
            <person name="Lee N.H."/>
            <person name="Galagan J."/>
            <person name="Salzberg S.L."/>
            <person name="Paulsen I.T."/>
            <person name="Dimopoulos G."/>
            <person name="Collins F.H."/>
            <person name="Birren B."/>
            <person name="Fraser-Liggett C.M."/>
            <person name="Severson D.W."/>
        </authorList>
    </citation>
    <scope>NUCLEOTIDE SEQUENCE [LARGE SCALE GENOMIC DNA]</scope>
    <source>
        <strain evidence="2">Liverpool</strain>
    </source>
</reference>
<dbReference type="HOGENOM" id="CLU_2123071_0_0_1"/>
<dbReference type="Proteomes" id="UP000682892">
    <property type="component" value="Chromosome 1"/>
</dbReference>
<organism evidence="2 3">
    <name type="scientific">Aedes aegypti</name>
    <name type="common">Yellowfever mosquito</name>
    <name type="synonym">Culex aegypti</name>
    <dbReference type="NCBI Taxonomy" id="7159"/>
    <lineage>
        <taxon>Eukaryota</taxon>
        <taxon>Metazoa</taxon>
        <taxon>Ecdysozoa</taxon>
        <taxon>Arthropoda</taxon>
        <taxon>Hexapoda</taxon>
        <taxon>Insecta</taxon>
        <taxon>Pterygota</taxon>
        <taxon>Neoptera</taxon>
        <taxon>Endopterygota</taxon>
        <taxon>Diptera</taxon>
        <taxon>Nematocera</taxon>
        <taxon>Culicoidea</taxon>
        <taxon>Culicidae</taxon>
        <taxon>Culicinae</taxon>
        <taxon>Aedini</taxon>
        <taxon>Aedes</taxon>
        <taxon>Stegomyia</taxon>
    </lineage>
</organism>
<dbReference type="PaxDb" id="7159-AAEL000061-PA"/>
<name>Q0C7B9_AEDAE</name>
<dbReference type="AlphaFoldDB" id="Q0C7B9"/>
<proteinExistence type="predicted"/>
<gene>
    <name evidence="2" type="ORF">AaeL_AAEL000061</name>
</gene>
<evidence type="ECO:0000313" key="2">
    <source>
        <dbReference type="EMBL" id="EAT48907.1"/>
    </source>
</evidence>
<sequence length="114" mass="12616">MAEIPEIGPKSKKQSELSSPIPTTACKPRSKAPSRKPDNRTHDCVKHEVATIQSVLAPNKLFSFCPDLCSKVRGFPKHQNKRALAAPEVLHGKIKRNFHCDSPICVSKCNETNI</sequence>
<reference evidence="2" key="3">
    <citation type="submission" date="2012-09" db="EMBL/GenBank/DDBJ databases">
        <authorList>
            <consortium name="VectorBase"/>
        </authorList>
    </citation>
    <scope>NUCLEOTIDE SEQUENCE</scope>
    <source>
        <strain evidence="2">Liverpool</strain>
    </source>
</reference>
<dbReference type="EMBL" id="CH477186">
    <property type="protein sequence ID" value="EAT48907.1"/>
    <property type="molecule type" value="Genomic_DNA"/>
</dbReference>
<protein>
    <submittedName>
        <fullName evidence="2">AAEL000061-PA</fullName>
    </submittedName>
</protein>
<reference evidence="2" key="1">
    <citation type="submission" date="2005-10" db="EMBL/GenBank/DDBJ databases">
        <authorList>
            <person name="Loftus B.J."/>
            <person name="Nene V.M."/>
            <person name="Hannick L.I."/>
            <person name="Bidwell S."/>
            <person name="Haas B."/>
            <person name="Amedeo P."/>
            <person name="Orvis J."/>
            <person name="Wortman J.R."/>
            <person name="White O.R."/>
            <person name="Salzberg S."/>
            <person name="Shumway M."/>
            <person name="Koo H."/>
            <person name="Zhao Y."/>
            <person name="Holmes M."/>
            <person name="Miller J."/>
            <person name="Schatz M."/>
            <person name="Pop M."/>
            <person name="Pai G."/>
            <person name="Utterback T."/>
            <person name="Rogers Y.-H."/>
            <person name="Kravitz S."/>
            <person name="Fraser C.M."/>
        </authorList>
    </citation>
    <scope>NUCLEOTIDE SEQUENCE</scope>
    <source>
        <strain evidence="2">Liverpool</strain>
    </source>
</reference>